<dbReference type="EMBL" id="CP009896">
    <property type="protein sequence ID" value="AIY19239.2"/>
    <property type="molecule type" value="Genomic_DNA"/>
</dbReference>
<protein>
    <submittedName>
        <fullName evidence="1">Uncharacterized protein</fullName>
    </submittedName>
</protein>
<evidence type="ECO:0000313" key="1">
    <source>
        <dbReference type="EMBL" id="AIY19239.2"/>
    </source>
</evidence>
<dbReference type="Proteomes" id="UP000030300">
    <property type="component" value="Chromosome"/>
</dbReference>
<dbReference type="AlphaFoldDB" id="A0A0A1DPE8"/>
<evidence type="ECO:0000313" key="2">
    <source>
        <dbReference type="Proteomes" id="UP000030300"/>
    </source>
</evidence>
<dbReference type="eggNOG" id="ENOG502ZK33">
    <property type="taxonomic scope" value="Bacteria"/>
</dbReference>
<gene>
    <name evidence="1" type="ORF">KR76_25130</name>
</gene>
<proteinExistence type="predicted"/>
<dbReference type="KEGG" id="psim:KR76_25130"/>
<sequence>MHSSEGGKYGVALNGGQGASFKASGTRFVEGSWSFKWNKKSSARSYRVEVNYHKYEKVGLCSGPPLRWSPHIETGGATENSEGVNRPDWNTYCANVTNGTWARERTDGKDYSYSAAVKFKDVIGIDLSGEKSYSRSHKLSYDIAGSNPKKLCGNNDYPAKAGKIVERKR</sequence>
<organism evidence="1 2">
    <name type="scientific">Nocardioides simplex</name>
    <name type="common">Arthrobacter simplex</name>
    <dbReference type="NCBI Taxonomy" id="2045"/>
    <lineage>
        <taxon>Bacteria</taxon>
        <taxon>Bacillati</taxon>
        <taxon>Actinomycetota</taxon>
        <taxon>Actinomycetes</taxon>
        <taxon>Propionibacteriales</taxon>
        <taxon>Nocardioidaceae</taxon>
        <taxon>Pimelobacter</taxon>
    </lineage>
</organism>
<accession>A0A0A1DPE8</accession>
<keyword evidence="2" id="KW-1185">Reference proteome</keyword>
<reference evidence="1 2" key="1">
    <citation type="journal article" date="2015" name="Genome Announc.">
        <title>Complete Genome Sequence of Steroid-Transforming Nocardioides simplex VKM Ac-2033D.</title>
        <authorList>
            <person name="Shtratnikova V.Y."/>
            <person name="Schelkunov M.I."/>
            <person name="Pekov Y.A."/>
            <person name="Fokina V.V."/>
            <person name="Logacheva M.D."/>
            <person name="Sokolov S.L."/>
            <person name="Bragin E.Y."/>
            <person name="Ashapkin V.V."/>
            <person name="Donova M.V."/>
        </authorList>
    </citation>
    <scope>NUCLEOTIDE SEQUENCE [LARGE SCALE GENOMIC DNA]</scope>
    <source>
        <strain evidence="1 2">VKM Ac-2033D</strain>
    </source>
</reference>
<dbReference type="HOGENOM" id="CLU_1576874_0_0_11"/>
<name>A0A0A1DPE8_NOCSI</name>